<keyword evidence="5" id="KW-1133">Transmembrane helix</keyword>
<evidence type="ECO:0000256" key="2">
    <source>
        <dbReference type="ARBA" id="ARBA00022729"/>
    </source>
</evidence>
<keyword evidence="3" id="KW-0677">Repeat</keyword>
<dbReference type="Gene3D" id="3.80.10.10">
    <property type="entry name" value="Ribonuclease Inhibitor"/>
    <property type="match status" value="2"/>
</dbReference>
<dbReference type="PANTHER" id="PTHR24366:SF158">
    <property type="entry name" value="PLATELET GLYCOPROTEIN IB ALPHA CHAIN-LIKE-RELATED"/>
    <property type="match status" value="1"/>
</dbReference>
<keyword evidence="5 7" id="KW-0812">Transmembrane</keyword>
<evidence type="ECO:0000256" key="1">
    <source>
        <dbReference type="ARBA" id="ARBA00022614"/>
    </source>
</evidence>
<comment type="caution">
    <text evidence="7">The sequence shown here is derived from an EMBL/GenBank/DDBJ whole genome shotgun (WGS) entry which is preliminary data.</text>
</comment>
<keyword evidence="2" id="KW-0732">Signal</keyword>
<evidence type="ECO:0000259" key="6">
    <source>
        <dbReference type="SMART" id="SM00082"/>
    </source>
</evidence>
<gene>
    <name evidence="7" type="ORF">D4764_13G0000340</name>
</gene>
<accession>A0A5C6P6R6</accession>
<dbReference type="SMART" id="SM00082">
    <property type="entry name" value="LRRCT"/>
    <property type="match status" value="1"/>
</dbReference>
<reference evidence="7 8" key="1">
    <citation type="submission" date="2019-04" db="EMBL/GenBank/DDBJ databases">
        <title>Chromosome genome assembly for Takifugu flavidus.</title>
        <authorList>
            <person name="Xiao S."/>
        </authorList>
    </citation>
    <scope>NUCLEOTIDE SEQUENCE [LARGE SCALE GENOMIC DNA]</scope>
    <source>
        <strain evidence="7">HTHZ2018</strain>
        <tissue evidence="7">Muscle</tissue>
    </source>
</reference>
<dbReference type="Proteomes" id="UP000324091">
    <property type="component" value="Chromosome 13"/>
</dbReference>
<dbReference type="EMBL" id="RHFK02000005">
    <property type="protein sequence ID" value="TWW75372.1"/>
    <property type="molecule type" value="Genomic_DNA"/>
</dbReference>
<protein>
    <submittedName>
        <fullName evidence="7">Leucine-rich repeat and transmembrane domain-containing protein 2</fullName>
    </submittedName>
</protein>
<evidence type="ECO:0000256" key="4">
    <source>
        <dbReference type="SAM" id="MobiDB-lite"/>
    </source>
</evidence>
<dbReference type="SUPFAM" id="SSF52058">
    <property type="entry name" value="L domain-like"/>
    <property type="match status" value="1"/>
</dbReference>
<feature type="domain" description="LRRCT" evidence="6">
    <location>
        <begin position="213"/>
        <end position="266"/>
    </location>
</feature>
<keyword evidence="5" id="KW-0472">Membrane</keyword>
<feature type="region of interest" description="Disordered" evidence="4">
    <location>
        <begin position="269"/>
        <end position="288"/>
    </location>
</feature>
<evidence type="ECO:0000313" key="7">
    <source>
        <dbReference type="EMBL" id="TWW75372.1"/>
    </source>
</evidence>
<dbReference type="PANTHER" id="PTHR24366">
    <property type="entry name" value="IG(IMMUNOGLOBULIN) AND LRR(LEUCINE RICH REPEAT) DOMAINS"/>
    <property type="match status" value="1"/>
</dbReference>
<feature type="transmembrane region" description="Helical" evidence="5">
    <location>
        <begin position="312"/>
        <end position="334"/>
    </location>
</feature>
<dbReference type="SMART" id="SM00369">
    <property type="entry name" value="LRR_TYP"/>
    <property type="match status" value="4"/>
</dbReference>
<dbReference type="Pfam" id="PF13855">
    <property type="entry name" value="LRR_8"/>
    <property type="match status" value="2"/>
</dbReference>
<dbReference type="InterPro" id="IPR003591">
    <property type="entry name" value="Leu-rich_rpt_typical-subtyp"/>
</dbReference>
<evidence type="ECO:0000313" key="8">
    <source>
        <dbReference type="Proteomes" id="UP000324091"/>
    </source>
</evidence>
<dbReference type="InterPro" id="IPR001611">
    <property type="entry name" value="Leu-rich_rpt"/>
</dbReference>
<sequence length="395" mass="43587">MRNHNQTGHSSLDGVALFSMGLVLLEVLGSVYSCPRVCICYANTTDCTAVGLLTLTPILALFDQNSLILLLSHNNLSSLAMFNFSHLELLDLSQNHFSTLQPGVFSGMTSLCWLNLSANNLGMQPVTSDTNSSMQVRQAMNGNQGLTKDVFKGLWQLQGLDLSCNSLLWLPKGLLDAVPRLTWLSLASNRMATLDRVTFEPLVGLRQLQVEGNPWECDCRLRDFKHWMEWLVHRDGHVDAMRCSLPGDLEGRDIRSVPTEMFSMCSEKVDNEGTSGHGNRPSRPLGRVSSNEECIHQRYRPVRMRRAHGTQIVAGVICGTVCVLMVVAAIYGCVHASIMARYQREMKIRGPSLMAESGTKTDLEDRHMLASDSPDGTPPEGTSGSIVHGYCISSF</sequence>
<keyword evidence="8" id="KW-1185">Reference proteome</keyword>
<name>A0A5C6P6R6_9TELE</name>
<keyword evidence="1" id="KW-0433">Leucine-rich repeat</keyword>
<evidence type="ECO:0000256" key="5">
    <source>
        <dbReference type="SAM" id="Phobius"/>
    </source>
</evidence>
<proteinExistence type="predicted"/>
<dbReference type="InterPro" id="IPR000483">
    <property type="entry name" value="Cys-rich_flank_reg_C"/>
</dbReference>
<dbReference type="InterPro" id="IPR032675">
    <property type="entry name" value="LRR_dom_sf"/>
</dbReference>
<feature type="transmembrane region" description="Helical" evidence="5">
    <location>
        <begin position="12"/>
        <end position="32"/>
    </location>
</feature>
<organism evidence="7 8">
    <name type="scientific">Takifugu flavidus</name>
    <name type="common">sansaifugu</name>
    <dbReference type="NCBI Taxonomy" id="433684"/>
    <lineage>
        <taxon>Eukaryota</taxon>
        <taxon>Metazoa</taxon>
        <taxon>Chordata</taxon>
        <taxon>Craniata</taxon>
        <taxon>Vertebrata</taxon>
        <taxon>Euteleostomi</taxon>
        <taxon>Actinopterygii</taxon>
        <taxon>Neopterygii</taxon>
        <taxon>Teleostei</taxon>
        <taxon>Neoteleostei</taxon>
        <taxon>Acanthomorphata</taxon>
        <taxon>Eupercaria</taxon>
        <taxon>Tetraodontiformes</taxon>
        <taxon>Tetradontoidea</taxon>
        <taxon>Tetraodontidae</taxon>
        <taxon>Takifugu</taxon>
    </lineage>
</organism>
<dbReference type="AlphaFoldDB" id="A0A5C6P6R6"/>
<evidence type="ECO:0000256" key="3">
    <source>
        <dbReference type="ARBA" id="ARBA00022737"/>
    </source>
</evidence>